<keyword evidence="3 6" id="KW-0812">Transmembrane</keyword>
<dbReference type="Proteomes" id="UP000242957">
    <property type="component" value="Unassembled WGS sequence"/>
</dbReference>
<dbReference type="PROSITE" id="PS00218">
    <property type="entry name" value="AMINO_ACID_PERMEASE_1"/>
    <property type="match status" value="1"/>
</dbReference>
<protein>
    <submittedName>
        <fullName evidence="8">Gamma-aminobutyrate:proton symporter, AAT family</fullName>
    </submittedName>
</protein>
<dbReference type="AlphaFoldDB" id="A0A1H0E372"/>
<comment type="subcellular location">
    <subcellularLocation>
        <location evidence="1">Membrane</location>
        <topology evidence="1">Multi-pass membrane protein</topology>
    </subcellularLocation>
</comment>
<feature type="transmembrane region" description="Helical" evidence="6">
    <location>
        <begin position="358"/>
        <end position="378"/>
    </location>
</feature>
<name>A0A1H0E372_9PSED</name>
<dbReference type="GO" id="GO:0016020">
    <property type="term" value="C:membrane"/>
    <property type="evidence" value="ECO:0007669"/>
    <property type="project" value="UniProtKB-SubCell"/>
</dbReference>
<keyword evidence="5 6" id="KW-0472">Membrane</keyword>
<keyword evidence="9" id="KW-1185">Reference proteome</keyword>
<feature type="transmembrane region" description="Helical" evidence="6">
    <location>
        <begin position="427"/>
        <end position="446"/>
    </location>
</feature>
<proteinExistence type="predicted"/>
<dbReference type="FunFam" id="1.20.1740.10:FF:000001">
    <property type="entry name" value="Amino acid permease"/>
    <property type="match status" value="1"/>
</dbReference>
<dbReference type="NCBIfam" id="TIGR01773">
    <property type="entry name" value="GABAperm"/>
    <property type="match status" value="1"/>
</dbReference>
<evidence type="ECO:0000256" key="2">
    <source>
        <dbReference type="ARBA" id="ARBA00022448"/>
    </source>
</evidence>
<dbReference type="STRING" id="198616.SAMN05216193_10522"/>
<dbReference type="Pfam" id="PF00324">
    <property type="entry name" value="AA_permease"/>
    <property type="match status" value="1"/>
</dbReference>
<dbReference type="InterPro" id="IPR011265">
    <property type="entry name" value="GABA_permease"/>
</dbReference>
<dbReference type="EMBL" id="FNIJ01000005">
    <property type="protein sequence ID" value="SDN76799.1"/>
    <property type="molecule type" value="Genomic_DNA"/>
</dbReference>
<dbReference type="PIRSF" id="PIRSF006060">
    <property type="entry name" value="AA_transporter"/>
    <property type="match status" value="1"/>
</dbReference>
<evidence type="ECO:0000313" key="8">
    <source>
        <dbReference type="EMBL" id="SDN76799.1"/>
    </source>
</evidence>
<evidence type="ECO:0000256" key="3">
    <source>
        <dbReference type="ARBA" id="ARBA00022692"/>
    </source>
</evidence>
<feature type="transmembrane region" description="Helical" evidence="6">
    <location>
        <begin position="196"/>
        <end position="218"/>
    </location>
</feature>
<dbReference type="OrthoDB" id="5297508at2"/>
<evidence type="ECO:0000256" key="5">
    <source>
        <dbReference type="ARBA" id="ARBA00023136"/>
    </source>
</evidence>
<keyword evidence="2" id="KW-0813">Transport</keyword>
<keyword evidence="4 6" id="KW-1133">Transmembrane helix</keyword>
<evidence type="ECO:0000259" key="7">
    <source>
        <dbReference type="Pfam" id="PF00324"/>
    </source>
</evidence>
<feature type="transmembrane region" description="Helical" evidence="6">
    <location>
        <begin position="399"/>
        <end position="421"/>
    </location>
</feature>
<feature type="transmembrane region" description="Helical" evidence="6">
    <location>
        <begin position="45"/>
        <end position="64"/>
    </location>
</feature>
<feature type="transmembrane region" description="Helical" evidence="6">
    <location>
        <begin position="124"/>
        <end position="142"/>
    </location>
</feature>
<feature type="transmembrane region" description="Helical" evidence="6">
    <location>
        <begin position="333"/>
        <end position="352"/>
    </location>
</feature>
<feature type="transmembrane region" description="Helical" evidence="6">
    <location>
        <begin position="154"/>
        <end position="176"/>
    </location>
</feature>
<dbReference type="InterPro" id="IPR004840">
    <property type="entry name" value="Amino_acid_permease_CS"/>
</dbReference>
<sequence length="465" mass="49967">MQTHQNNLSHGLKSRHVTMLSIAGVIGAGLFVGSGRAIAEAGPATILAYILAGALVVLVMRMLAEMAVASPDTGSFSTYADQAIGKWAGYTIGWLYWWFWVLIIPIEANIAATIINSWVPQLDIWVLSLAITLLLTATNLFSVKNYGEFEFWLALVKVAAIVGFIILGACAIFGLLPGSGVSGVSRLWDTGGFMPNGFGAVLSAMLITMFSFLGAEVVTIAAAESDEAGKHISKATNSVIWRITLFYILSIFIVIALVPWNDPRLASEGSYVTVLDTLGVPHAKAIIDFVVLTSVTSCLNSSLYTASRMLYSLSRRGDAPACAQATTSSGTPIYAVLLSTGAAFLAVIANYLVPSKVFGFLMASTGAIALLVYLVIAISQLRLRKRMMASGRILSYRMWLFPWLTWGVILFISGVLVLMLFRPDHRVEVVSTMVLAVLVVCSGLLITRRRAREEQGAAVAQGVRG</sequence>
<gene>
    <name evidence="8" type="ORF">SAMN05216193_10522</name>
</gene>
<accession>A0A1H0E372</accession>
<feature type="transmembrane region" description="Helical" evidence="6">
    <location>
        <begin position="20"/>
        <end position="39"/>
    </location>
</feature>
<dbReference type="Gene3D" id="1.20.1740.10">
    <property type="entry name" value="Amino acid/polyamine transporter I"/>
    <property type="match status" value="1"/>
</dbReference>
<feature type="transmembrane region" description="Helical" evidence="6">
    <location>
        <begin position="239"/>
        <end position="260"/>
    </location>
</feature>
<dbReference type="InterPro" id="IPR004841">
    <property type="entry name" value="AA-permease/SLC12A_dom"/>
</dbReference>
<feature type="transmembrane region" description="Helical" evidence="6">
    <location>
        <begin position="285"/>
        <end position="306"/>
    </location>
</feature>
<evidence type="ECO:0000256" key="4">
    <source>
        <dbReference type="ARBA" id="ARBA00022989"/>
    </source>
</evidence>
<dbReference type="PANTHER" id="PTHR43495:SF5">
    <property type="entry name" value="GAMMA-AMINOBUTYRIC ACID PERMEASE"/>
    <property type="match status" value="1"/>
</dbReference>
<feature type="domain" description="Amino acid permease/ SLC12A" evidence="7">
    <location>
        <begin position="16"/>
        <end position="453"/>
    </location>
</feature>
<evidence type="ECO:0000313" key="9">
    <source>
        <dbReference type="Proteomes" id="UP000242957"/>
    </source>
</evidence>
<dbReference type="PANTHER" id="PTHR43495">
    <property type="entry name" value="GABA PERMEASE"/>
    <property type="match status" value="1"/>
</dbReference>
<evidence type="ECO:0000256" key="6">
    <source>
        <dbReference type="SAM" id="Phobius"/>
    </source>
</evidence>
<organism evidence="8 9">
    <name type="scientific">Pseudomonas jinjuensis</name>
    <dbReference type="NCBI Taxonomy" id="198616"/>
    <lineage>
        <taxon>Bacteria</taxon>
        <taxon>Pseudomonadati</taxon>
        <taxon>Pseudomonadota</taxon>
        <taxon>Gammaproteobacteria</taxon>
        <taxon>Pseudomonadales</taxon>
        <taxon>Pseudomonadaceae</taxon>
        <taxon>Pseudomonas</taxon>
    </lineage>
</organism>
<dbReference type="RefSeq" id="WP_084313240.1">
    <property type="nucleotide sequence ID" value="NZ_FNIJ01000005.1"/>
</dbReference>
<reference evidence="9" key="1">
    <citation type="submission" date="2016-10" db="EMBL/GenBank/DDBJ databases">
        <authorList>
            <person name="Varghese N."/>
            <person name="Submissions S."/>
        </authorList>
    </citation>
    <scope>NUCLEOTIDE SEQUENCE [LARGE SCALE GENOMIC DNA]</scope>
    <source>
        <strain evidence="9">JCM 21621</strain>
    </source>
</reference>
<evidence type="ECO:0000256" key="1">
    <source>
        <dbReference type="ARBA" id="ARBA00004141"/>
    </source>
</evidence>
<feature type="transmembrane region" description="Helical" evidence="6">
    <location>
        <begin position="95"/>
        <end position="118"/>
    </location>
</feature>
<dbReference type="GO" id="GO:0015185">
    <property type="term" value="F:gamma-aminobutyric acid transmembrane transporter activity"/>
    <property type="evidence" value="ECO:0007669"/>
    <property type="project" value="InterPro"/>
</dbReference>